<dbReference type="KEGG" id="tng:GSTEN00029488G001"/>
<dbReference type="EMBL" id="CAAE01014999">
    <property type="protein sequence ID" value="CAG08488.1"/>
    <property type="molecule type" value="Genomic_DNA"/>
</dbReference>
<feature type="region of interest" description="Disordered" evidence="1">
    <location>
        <begin position="131"/>
        <end position="155"/>
    </location>
</feature>
<dbReference type="GO" id="GO:0051959">
    <property type="term" value="F:dynein light intermediate chain binding"/>
    <property type="evidence" value="ECO:0007669"/>
    <property type="project" value="InterPro"/>
</dbReference>
<evidence type="ECO:0000259" key="2">
    <source>
        <dbReference type="Pfam" id="PF08385"/>
    </source>
</evidence>
<feature type="domain" description="Dynein heavy chain tail" evidence="2">
    <location>
        <begin position="197"/>
        <end position="301"/>
    </location>
</feature>
<dbReference type="GO" id="GO:0045505">
    <property type="term" value="F:dynein intermediate chain binding"/>
    <property type="evidence" value="ECO:0007669"/>
    <property type="project" value="InterPro"/>
</dbReference>
<evidence type="ECO:0000313" key="3">
    <source>
        <dbReference type="EMBL" id="CAG08488.1"/>
    </source>
</evidence>
<evidence type="ECO:0000256" key="1">
    <source>
        <dbReference type="SAM" id="MobiDB-lite"/>
    </source>
</evidence>
<comment type="caution">
    <text evidence="3">The sequence shown here is derived from an EMBL/GenBank/DDBJ whole genome shotgun (WGS) entry which is preliminary data.</text>
</comment>
<gene>
    <name evidence="3" type="ORF">GSTENG00029488001</name>
</gene>
<dbReference type="GO" id="GO:0007018">
    <property type="term" value="P:microtubule-based movement"/>
    <property type="evidence" value="ECO:0007669"/>
    <property type="project" value="InterPro"/>
</dbReference>
<name>Q4RSZ4_TETNG</name>
<accession>Q4RSZ4</accession>
<dbReference type="Pfam" id="PF08385">
    <property type="entry name" value="DHC_N1"/>
    <property type="match status" value="1"/>
</dbReference>
<dbReference type="InterPro" id="IPR026983">
    <property type="entry name" value="DHC"/>
</dbReference>
<sequence>MAYDDIRVEWLKRCVSAGFNLTDCDCFDELLSRNDGEAEERIIRYLNVVTDEDSSICLMFFLTITEEGTEIQDIFVETVVDPVDMTEASVLMPRLFDFGMHYGHPLCILQDKLRYLEVPLLSARQARMSGACYQTRPDSPTKERSAEESDGEAGQEFTYRDELLNRMYKFMDKMTLHIPDVDLEAEVYELCSSPETLEKLEQCVMNWQTSITVVLEEQQHKKPQAPGPLAEIVFWQERSAALGTLSEQLKQPAVTKVVGVVSRKDSGIVQTLEGTVAELNKYRAESDDNLRFLSTLERHFMGVDFNPFNICNLSSWKMMMHNFNAAVKATDKYEGLALKLRDYELQKYGRWKAETESRLPLLMKRPLLAVITSEGHTQHWVGISEFISQGIQTVSKFESEVKHIQKYEQDIDAILQFIVTAKLLKLPHKPDKSDDLPVDVILSAPKIVLQPCRDDIYRLIMQCVRECVESTKHIVRWMHGTCIECPPQQVDGEDELVTFSFCSDLWQHPDINESAHAVSQTIQQLLHSVDQYLNGWKYYQPLWERNKAVITEKFAAKNPSWVMYDNKLQFFHNIYQQAAREPLFKHMKQLSTTLKVNPTTFEELKTVLTAISDIKSMAVDVERKLYDIQERYRTLAMYKLEVTQQKLEEFEEELNFFTESFNMHGPGTVGDDLEKGLSVLGTYEMDLAKVAAAQQELAKAQKLLDLPISVHLDLINVQKDVKALRQIYDIYEAQKVGELK</sequence>
<protein>
    <submittedName>
        <fullName evidence="3">(spotted green pufferfish) hypothetical protein</fullName>
    </submittedName>
</protein>
<dbReference type="PANTHER" id="PTHR22878:SF63">
    <property type="entry name" value="DYNEIN AXONEMAL HEAVY CHAIN 10"/>
    <property type="match status" value="1"/>
</dbReference>
<reference evidence="3" key="1">
    <citation type="journal article" date="2004" name="Nature">
        <title>Genome duplication in the teleost fish Tetraodon nigroviridis reveals the early vertebrate proto-karyotype.</title>
        <authorList>
            <person name="Jaillon O."/>
            <person name="Aury J.-M."/>
            <person name="Brunet F."/>
            <person name="Petit J.-L."/>
            <person name="Stange-Thomann N."/>
            <person name="Mauceli E."/>
            <person name="Bouneau L."/>
            <person name="Fischer C."/>
            <person name="Ozouf-Costaz C."/>
            <person name="Bernot A."/>
            <person name="Nicaud S."/>
            <person name="Jaffe D."/>
            <person name="Fisher S."/>
            <person name="Lutfalla G."/>
            <person name="Dossat C."/>
            <person name="Segurens B."/>
            <person name="Dasilva C."/>
            <person name="Salanoubat M."/>
            <person name="Levy M."/>
            <person name="Boudet N."/>
            <person name="Castellano S."/>
            <person name="Anthouard V."/>
            <person name="Jubin C."/>
            <person name="Castelli V."/>
            <person name="Katinka M."/>
            <person name="Vacherie B."/>
            <person name="Biemont C."/>
            <person name="Skalli Z."/>
            <person name="Cattolico L."/>
            <person name="Poulain J."/>
            <person name="De Berardinis V."/>
            <person name="Cruaud C."/>
            <person name="Duprat S."/>
            <person name="Brottier P."/>
            <person name="Coutanceau J.-P."/>
            <person name="Gouzy J."/>
            <person name="Parra G."/>
            <person name="Lardier G."/>
            <person name="Chapple C."/>
            <person name="McKernan K.J."/>
            <person name="McEwan P."/>
            <person name="Bosak S."/>
            <person name="Kellis M."/>
            <person name="Volff J.-N."/>
            <person name="Guigo R."/>
            <person name="Zody M.C."/>
            <person name="Mesirov J."/>
            <person name="Lindblad-Toh K."/>
            <person name="Birren B."/>
            <person name="Nusbaum C."/>
            <person name="Kahn D."/>
            <person name="Robinson-Rechavi M."/>
            <person name="Laudet V."/>
            <person name="Schachter V."/>
            <person name="Quetier F."/>
            <person name="Saurin W."/>
            <person name="Scarpelli C."/>
            <person name="Wincker P."/>
            <person name="Lander E.S."/>
            <person name="Weissenbach J."/>
            <person name="Roest Crollius H."/>
        </authorList>
    </citation>
    <scope>NUCLEOTIDE SEQUENCE [LARGE SCALE GENOMIC DNA]</scope>
</reference>
<dbReference type="InterPro" id="IPR013594">
    <property type="entry name" value="Dynein_heavy_tail"/>
</dbReference>
<dbReference type="OrthoDB" id="64868at2759"/>
<reference evidence="3" key="2">
    <citation type="submission" date="2004-02" db="EMBL/GenBank/DDBJ databases">
        <authorList>
            <consortium name="Genoscope"/>
            <consortium name="Whitehead Institute Centre for Genome Research"/>
        </authorList>
    </citation>
    <scope>NUCLEOTIDE SEQUENCE</scope>
</reference>
<dbReference type="GO" id="GO:0030286">
    <property type="term" value="C:dynein complex"/>
    <property type="evidence" value="ECO:0007669"/>
    <property type="project" value="InterPro"/>
</dbReference>
<dbReference type="AlphaFoldDB" id="Q4RSZ4"/>
<proteinExistence type="predicted"/>
<dbReference type="PANTHER" id="PTHR22878">
    <property type="entry name" value="DYNEIN HEAVY CHAIN 6, AXONEMAL-LIKE-RELATED"/>
    <property type="match status" value="1"/>
</dbReference>
<organism evidence="3">
    <name type="scientific">Tetraodon nigroviridis</name>
    <name type="common">Spotted green pufferfish</name>
    <name type="synonym">Chelonodon nigroviridis</name>
    <dbReference type="NCBI Taxonomy" id="99883"/>
    <lineage>
        <taxon>Eukaryota</taxon>
        <taxon>Metazoa</taxon>
        <taxon>Chordata</taxon>
        <taxon>Craniata</taxon>
        <taxon>Vertebrata</taxon>
        <taxon>Euteleostomi</taxon>
        <taxon>Actinopterygii</taxon>
        <taxon>Neopterygii</taxon>
        <taxon>Teleostei</taxon>
        <taxon>Neoteleostei</taxon>
        <taxon>Acanthomorphata</taxon>
        <taxon>Eupercaria</taxon>
        <taxon>Tetraodontiformes</taxon>
        <taxon>Tetradontoidea</taxon>
        <taxon>Tetraodontidae</taxon>
        <taxon>Tetraodon</taxon>
    </lineage>
</organism>